<dbReference type="NCBIfam" id="TIGR01539">
    <property type="entry name" value="portal_lambda"/>
    <property type="match status" value="1"/>
</dbReference>
<dbReference type="Proteomes" id="UP000626026">
    <property type="component" value="Unassembled WGS sequence"/>
</dbReference>
<name>A0ABR7RRE3_9PROT</name>
<feature type="compositionally biased region" description="Low complexity" evidence="1">
    <location>
        <begin position="13"/>
        <end position="25"/>
    </location>
</feature>
<evidence type="ECO:0000313" key="3">
    <source>
        <dbReference type="Proteomes" id="UP000626026"/>
    </source>
</evidence>
<accession>A0ABR7RRE3</accession>
<proteinExistence type="predicted"/>
<dbReference type="EMBL" id="JACTVA010000041">
    <property type="protein sequence ID" value="MBC9208928.1"/>
    <property type="molecule type" value="Genomic_DNA"/>
</dbReference>
<protein>
    <submittedName>
        <fullName evidence="2">Phage portal protein</fullName>
    </submittedName>
</protein>
<feature type="compositionally biased region" description="Basic and acidic residues" evidence="1">
    <location>
        <begin position="1"/>
        <end position="12"/>
    </location>
</feature>
<comment type="caution">
    <text evidence="2">The sequence shown here is derived from an EMBL/GenBank/DDBJ whole genome shotgun (WGS) entry which is preliminary data.</text>
</comment>
<dbReference type="Pfam" id="PF05136">
    <property type="entry name" value="Phage_portal_2"/>
    <property type="match status" value="1"/>
</dbReference>
<feature type="region of interest" description="Disordered" evidence="1">
    <location>
        <begin position="537"/>
        <end position="559"/>
    </location>
</feature>
<gene>
    <name evidence="2" type="ORF">IBL26_18925</name>
</gene>
<reference evidence="2 3" key="1">
    <citation type="journal article" date="2013" name="Int. J. Syst. Evol. Microbiol.">
        <title>Roseomonas aerophila sp. nov., isolated from air.</title>
        <authorList>
            <person name="Kim S.J."/>
            <person name="Weon H.Y."/>
            <person name="Ahn J.H."/>
            <person name="Hong S.B."/>
            <person name="Seok S.J."/>
            <person name="Whang K.S."/>
            <person name="Kwon S.W."/>
        </authorList>
    </citation>
    <scope>NUCLEOTIDE SEQUENCE [LARGE SCALE GENOMIC DNA]</scope>
    <source>
        <strain evidence="2 3">NBRC 108923</strain>
    </source>
</reference>
<feature type="region of interest" description="Disordered" evidence="1">
    <location>
        <begin position="1"/>
        <end position="26"/>
    </location>
</feature>
<organism evidence="2 3">
    <name type="scientific">Teichococcus aerophilus</name>
    <dbReference type="NCBI Taxonomy" id="1224513"/>
    <lineage>
        <taxon>Bacteria</taxon>
        <taxon>Pseudomonadati</taxon>
        <taxon>Pseudomonadota</taxon>
        <taxon>Alphaproteobacteria</taxon>
        <taxon>Acetobacterales</taxon>
        <taxon>Roseomonadaceae</taxon>
        <taxon>Roseomonas</taxon>
    </lineage>
</organism>
<evidence type="ECO:0000313" key="2">
    <source>
        <dbReference type="EMBL" id="MBC9208928.1"/>
    </source>
</evidence>
<feature type="compositionally biased region" description="Low complexity" evidence="1">
    <location>
        <begin position="543"/>
        <end position="552"/>
    </location>
</feature>
<sequence length="559" mass="61982">MSKKERRAERKAAASVSAAPAGGKAMIPATRAGPGGMAGAFAYDAANMFGSEMGEWNPWLRSADGEINNDRDRMVARSRDVVRNDGWAAGGITRIVDSAVGSQFRLVAKPDYRALALASGGAFDSSWADEFGRAAEAEWRMWANDAGKHCDAARQLNMTQMFWLALRHKVVDGDALAPLLWLPERIGEGSARYATTVQLIDPDRLSNPYQQQDTKDLRGGCQLDSLGVTVGYHIREAHQGDLYLAQESMRWDYFERETPWGRPVVVHDYEPDRRGQHRGTSVVTPVLGAMRMLSRYDQAELQQALLQTIFATFIQSPFDPSDVQSVLNEDGGLSEYQKLRSEFHEGNPLSLNGARIPVLAPGDEVKSVTATRPNSGFEAFQGAVLRRFAAATGQSAEQLSWDYSKTNYSSARAAMLEAWKTLKRRRDNFAVGFANPIYGAWLEEAIALKRVPLPRKAPPFASMRTAYMTCRWIGPARGWVDPVAERQGAVLGMEAGFGTLEDECAEQGRDYEEVLDQRQLEVRMMLDRGLPLPTWAMGSPLYQNQQAPQNQPKPDRDGI</sequence>
<dbReference type="RefSeq" id="WP_187786078.1">
    <property type="nucleotide sequence ID" value="NZ_JACTVA010000041.1"/>
</dbReference>
<keyword evidence="3" id="KW-1185">Reference proteome</keyword>
<dbReference type="InterPro" id="IPR006429">
    <property type="entry name" value="Phage_lambda_portal"/>
</dbReference>
<evidence type="ECO:0000256" key="1">
    <source>
        <dbReference type="SAM" id="MobiDB-lite"/>
    </source>
</evidence>